<dbReference type="InterPro" id="IPR023214">
    <property type="entry name" value="HAD_sf"/>
</dbReference>
<reference evidence="1 2" key="1">
    <citation type="submission" date="2024-03" db="EMBL/GenBank/DDBJ databases">
        <title>High-quality draft genome sequencing of Tistrella sp. BH-R2-4.</title>
        <authorList>
            <person name="Dong C."/>
        </authorList>
    </citation>
    <scope>NUCLEOTIDE SEQUENCE [LARGE SCALE GENOMIC DNA]</scope>
    <source>
        <strain evidence="1 2">BH-R2-4</strain>
    </source>
</reference>
<evidence type="ECO:0000313" key="2">
    <source>
        <dbReference type="Proteomes" id="UP001413721"/>
    </source>
</evidence>
<dbReference type="NCBIfam" id="TIGR01509">
    <property type="entry name" value="HAD-SF-IA-v3"/>
    <property type="match status" value="1"/>
</dbReference>
<dbReference type="GO" id="GO:0016787">
    <property type="term" value="F:hydrolase activity"/>
    <property type="evidence" value="ECO:0007669"/>
    <property type="project" value="UniProtKB-KW"/>
</dbReference>
<comment type="caution">
    <text evidence="1">The sequence shown here is derived from an EMBL/GenBank/DDBJ whole genome shotgun (WGS) entry which is preliminary data.</text>
</comment>
<dbReference type="PANTHER" id="PTHR43481:SF4">
    <property type="entry name" value="GLYCEROL-1-PHOSPHATE PHOSPHOHYDROLASE 1-RELATED"/>
    <property type="match status" value="1"/>
</dbReference>
<dbReference type="SFLD" id="SFLDS00003">
    <property type="entry name" value="Haloacid_Dehalogenase"/>
    <property type="match status" value="1"/>
</dbReference>
<dbReference type="PROSITE" id="PS01228">
    <property type="entry name" value="COF_1"/>
    <property type="match status" value="1"/>
</dbReference>
<dbReference type="Pfam" id="PF00702">
    <property type="entry name" value="Hydrolase"/>
    <property type="match status" value="1"/>
</dbReference>
<keyword evidence="2" id="KW-1185">Reference proteome</keyword>
<dbReference type="EMBL" id="JBBKTW010000002">
    <property type="protein sequence ID" value="MEN2988084.1"/>
    <property type="molecule type" value="Genomic_DNA"/>
</dbReference>
<protein>
    <submittedName>
        <fullName evidence="1">HAD-IA family hydrolase</fullName>
    </submittedName>
</protein>
<dbReference type="PANTHER" id="PTHR43481">
    <property type="entry name" value="FRUCTOSE-1-PHOSPHATE PHOSPHATASE"/>
    <property type="match status" value="1"/>
</dbReference>
<dbReference type="Gene3D" id="3.40.50.1000">
    <property type="entry name" value="HAD superfamily/HAD-like"/>
    <property type="match status" value="1"/>
</dbReference>
<accession>A0ABU9YH14</accession>
<proteinExistence type="predicted"/>
<evidence type="ECO:0000313" key="1">
    <source>
        <dbReference type="EMBL" id="MEN2988084.1"/>
    </source>
</evidence>
<dbReference type="Proteomes" id="UP001413721">
    <property type="component" value="Unassembled WGS sequence"/>
</dbReference>
<dbReference type="Gene3D" id="1.10.150.240">
    <property type="entry name" value="Putative phosphatase, domain 2"/>
    <property type="match status" value="1"/>
</dbReference>
<dbReference type="InterPro" id="IPR006439">
    <property type="entry name" value="HAD-SF_hydro_IA"/>
</dbReference>
<dbReference type="SUPFAM" id="SSF56784">
    <property type="entry name" value="HAD-like"/>
    <property type="match status" value="1"/>
</dbReference>
<gene>
    <name evidence="1" type="ORF">WG926_07195</name>
</gene>
<name>A0ABU9YH14_9PROT</name>
<dbReference type="InterPro" id="IPR051806">
    <property type="entry name" value="HAD-like_SPP"/>
</dbReference>
<sequence length="255" mass="26750">MTERAGDPMQTVVQTRPIDAVLLDMDGTILNSIKAAERVWQAWAERHGLDVATFLPTIHGVRAVETIRRVGLAGIDPEVEAAAITQAEIGDVEGIEAIAGVQEFLAGLPAQQWAVVTSAPRALALRRIEAAGLPVPPLLIAADDVETGKPAPDCFLLAAERLGAQAHRCLVIEDSIAGIIAAERAGAAVLVVTTTHHRPMTVRHPAILDYRDIALSRRADGAISICHASEAATPSARLSCILQAAGSVGSGQGRL</sequence>
<organism evidence="1 2">
    <name type="scientific">Tistrella arctica</name>
    <dbReference type="NCBI Taxonomy" id="3133430"/>
    <lineage>
        <taxon>Bacteria</taxon>
        <taxon>Pseudomonadati</taxon>
        <taxon>Pseudomonadota</taxon>
        <taxon>Alphaproteobacteria</taxon>
        <taxon>Geminicoccales</taxon>
        <taxon>Geminicoccaceae</taxon>
        <taxon>Tistrella</taxon>
    </lineage>
</organism>
<keyword evidence="1" id="KW-0378">Hydrolase</keyword>
<dbReference type="InterPro" id="IPR023198">
    <property type="entry name" value="PGP-like_dom2"/>
</dbReference>
<dbReference type="SFLD" id="SFLDG01129">
    <property type="entry name" value="C1.5:_HAD__Beta-PGM__Phosphata"/>
    <property type="match status" value="1"/>
</dbReference>
<dbReference type="InterPro" id="IPR036412">
    <property type="entry name" value="HAD-like_sf"/>
</dbReference>